<proteinExistence type="predicted"/>
<gene>
    <name evidence="1" type="ORF">HMPREF9194_00628</name>
</gene>
<dbReference type="PATRIC" id="fig|1125699.3.peg.639"/>
<accession>S3KDN2</accession>
<name>S3KDN2_TREMA</name>
<dbReference type="InterPro" id="IPR051454">
    <property type="entry name" value="RNA/ubiquinone_mod_enzymes"/>
</dbReference>
<dbReference type="eggNOG" id="COG0826">
    <property type="taxonomic scope" value="Bacteria"/>
</dbReference>
<keyword evidence="2" id="KW-1185">Reference proteome</keyword>
<dbReference type="InterPro" id="IPR001539">
    <property type="entry name" value="Peptidase_U32"/>
</dbReference>
<dbReference type="HOGENOM" id="CLU_011540_4_1_12"/>
<reference evidence="1 2" key="1">
    <citation type="submission" date="2013-04" db="EMBL/GenBank/DDBJ databases">
        <title>The Genome Sequence of Treponema maltophilum ATCC 51939.</title>
        <authorList>
            <consortium name="The Broad Institute Genomics Platform"/>
            <person name="Earl A."/>
            <person name="Ward D."/>
            <person name="Feldgarden M."/>
            <person name="Gevers D."/>
            <person name="Leonetti C."/>
            <person name="Blanton J.M."/>
            <person name="Dewhirst F.E."/>
            <person name="Izard J."/>
            <person name="Walker B."/>
            <person name="Young S."/>
            <person name="Zeng Q."/>
            <person name="Gargeya S."/>
            <person name="Fitzgerald M."/>
            <person name="Haas B."/>
            <person name="Abouelleil A."/>
            <person name="Allen A.W."/>
            <person name="Alvarado L."/>
            <person name="Arachchi H.M."/>
            <person name="Berlin A.M."/>
            <person name="Chapman S.B."/>
            <person name="Gainer-Dewar J."/>
            <person name="Goldberg J."/>
            <person name="Griggs A."/>
            <person name="Gujja S."/>
            <person name="Hansen M."/>
            <person name="Howarth C."/>
            <person name="Imamovic A."/>
            <person name="Ireland A."/>
            <person name="Larimer J."/>
            <person name="McCowan C."/>
            <person name="Murphy C."/>
            <person name="Pearson M."/>
            <person name="Poon T.W."/>
            <person name="Priest M."/>
            <person name="Roberts A."/>
            <person name="Saif S."/>
            <person name="Shea T."/>
            <person name="Sisk P."/>
            <person name="Sykes S."/>
            <person name="Wortman J."/>
            <person name="Nusbaum C."/>
            <person name="Birren B."/>
        </authorList>
    </citation>
    <scope>NUCLEOTIDE SEQUENCE [LARGE SCALE GENOMIC DNA]</scope>
    <source>
        <strain evidence="1 2">ATCC 51939</strain>
    </source>
</reference>
<dbReference type="AlphaFoldDB" id="S3KDN2"/>
<evidence type="ECO:0000313" key="2">
    <source>
        <dbReference type="Proteomes" id="UP000014541"/>
    </source>
</evidence>
<protein>
    <recommendedName>
        <fullName evidence="3">Peptidase U32 collagenase domain-containing protein</fullName>
    </recommendedName>
</protein>
<sequence>MRICNPNPDFRSCRHRLLFIHRYTDYRIIPHLLRPLFFLRFFLYTIRIMAELLAPAGNTEALDAAIGEGADAVYLGLKSFNARLRSSNFAWNQFESAVQAVHKLGKKIYVTVNTVVEESETERLYRFLSYLDKIGPDAILVQDFGVVRMVQEFFPRLVMHASTQMNASSAAAVNLLSKEGIKRVVLARELQGEEIRSIRHNTASELEVFVHGALCVSESGLCLFSSYLGGKSANRGMCTQACRRYYETESGAGAKEKGYYFSPNDLQLIDRIPFLAETGVDSFKIEGRMKSAEYVGSVTAAYRYVLDHWREDKEGAVAAGKRMLATDFARAKTHFLFDGADSSKFLNPDQAGGTGIYLGKIDAVRTEKAAEPSAKAELSGAADAGSDNAGVSATGLSGSALAGTGSGSGAVQKFALLKGGSYDPESGDSIRIHKKDDSGRVSYKVQSVKKFANAKDRQESWISVPADASRGDSVYLLQTKSMSKRYKRVLASDLSQFRLQPGGERLPVLDLTPLQKETLSFFPEGTYIQVSTVSDLYAVAPEHPVRFIIELNTETRRSLIDKKEALPCGKKQVFISLDPFCPPKTQTVLENDIEALSALGFTQWVVNNPAHIALLKNKNVRIIGGSYLYTFNRWAVSWLENQNIDAFIMSYETSLKNLEAIFEGTQRSRMMICLFSYPALFRMRFTLPESYDFSWFADKEGMMFRALSTPDGSFVMPEQPFSIIDRMQHLRKIGFSRFLIDMSKTAVRRADIKVLMRALYKGEALPDTSRFNWKDGFYSALPLKTDTKGIKIKR</sequence>
<evidence type="ECO:0008006" key="3">
    <source>
        <dbReference type="Google" id="ProtNLM"/>
    </source>
</evidence>
<dbReference type="STRING" id="1125699.HMPREF9194_00628"/>
<dbReference type="Proteomes" id="UP000014541">
    <property type="component" value="Unassembled WGS sequence"/>
</dbReference>
<dbReference type="PANTHER" id="PTHR30217">
    <property type="entry name" value="PEPTIDASE U32 FAMILY"/>
    <property type="match status" value="1"/>
</dbReference>
<organism evidence="1 2">
    <name type="scientific">Treponema maltophilum ATCC 51939</name>
    <dbReference type="NCBI Taxonomy" id="1125699"/>
    <lineage>
        <taxon>Bacteria</taxon>
        <taxon>Pseudomonadati</taxon>
        <taxon>Spirochaetota</taxon>
        <taxon>Spirochaetia</taxon>
        <taxon>Spirochaetales</taxon>
        <taxon>Treponemataceae</taxon>
        <taxon>Treponema</taxon>
    </lineage>
</organism>
<dbReference type="PANTHER" id="PTHR30217:SF10">
    <property type="entry name" value="23S RRNA 5-HYDROXYCYTIDINE C2501 SYNTHASE"/>
    <property type="match status" value="1"/>
</dbReference>
<evidence type="ECO:0000313" key="1">
    <source>
        <dbReference type="EMBL" id="EPF30312.1"/>
    </source>
</evidence>
<comment type="caution">
    <text evidence="1">The sequence shown here is derived from an EMBL/GenBank/DDBJ whole genome shotgun (WGS) entry which is preliminary data.</text>
</comment>
<dbReference type="Pfam" id="PF01136">
    <property type="entry name" value="Peptidase_U32"/>
    <property type="match status" value="1"/>
</dbReference>
<dbReference type="EMBL" id="ATFF01000006">
    <property type="protein sequence ID" value="EPF30312.1"/>
    <property type="molecule type" value="Genomic_DNA"/>
</dbReference>